<dbReference type="SUPFAM" id="SSF51011">
    <property type="entry name" value="Glycosyl hydrolase domain"/>
    <property type="match status" value="1"/>
</dbReference>
<dbReference type="Gene3D" id="2.60.40.1180">
    <property type="entry name" value="Golgi alpha-mannosidase II"/>
    <property type="match status" value="1"/>
</dbReference>
<keyword evidence="9" id="KW-0326">Glycosidase</keyword>
<dbReference type="Gene3D" id="3.90.400.10">
    <property type="entry name" value="Oligo-1,6-glucosidase, Domain 2"/>
    <property type="match status" value="1"/>
</dbReference>
<dbReference type="SUPFAM" id="SSF51445">
    <property type="entry name" value="(Trans)glycosidases"/>
    <property type="match status" value="1"/>
</dbReference>
<feature type="domain" description="Glycosyl hydrolase family 13 catalytic" evidence="8">
    <location>
        <begin position="20"/>
        <end position="426"/>
    </location>
</feature>
<comment type="catalytic activity">
    <reaction evidence="1">
        <text>D-maltose = alpha,alpha-trehalose</text>
        <dbReference type="Rhea" id="RHEA:15145"/>
        <dbReference type="ChEBI" id="CHEBI:16551"/>
        <dbReference type="ChEBI" id="CHEBI:17306"/>
        <dbReference type="EC" id="5.4.99.16"/>
    </reaction>
</comment>
<dbReference type="SMART" id="SM00642">
    <property type="entry name" value="Aamy"/>
    <property type="match status" value="1"/>
</dbReference>
<evidence type="ECO:0000259" key="8">
    <source>
        <dbReference type="SMART" id="SM00642"/>
    </source>
</evidence>
<proteinExistence type="inferred from homology"/>
<dbReference type="InterPro" id="IPR006047">
    <property type="entry name" value="GH13_cat_dom"/>
</dbReference>
<dbReference type="NCBIfam" id="TIGR02456">
    <property type="entry name" value="treS_nterm"/>
    <property type="match status" value="1"/>
</dbReference>
<keyword evidence="5" id="KW-0106">Calcium</keyword>
<sequence length="1100" mass="127475">MSTTAYRREPLWYKDAIIYELNIKGFYDSNADGIGDFAGLEQKLDYLEELGITAIWVLPFYPSPLRDDGYDIQDYYKVSNAYGNLDDFKRFLDAAHQRGLQVITELVINHTSDQHPWFQRARNAPIGSKERDYYVWSDDDQKYPDVRIIFTDTETSNWTWDPVAKQYYWHRFFHHQPDLNYDSEHVQQEIFDVLAYWMDMGIDGFRLDAIPYLFEREGTNGENLPETHVFLKKLRKYVDENYDNVLFLAEANMWPEESASYFGDGDECHMNYHFPLMPRLYMSVKMEDRHPITDIFDQTPAIPENCQWATFLRNHDELTLEMVTDEERDFMYNVYASDRTARINLGIRRRLAPLMDNDRNKIELLNVLLMSLPGTPVLYYGDEIGMGDNYYLGDRDGVRTPMQWNSNENAGFSEANPHSLYLPVIRDTEYSYRWVNVKRQQQNPNSLLNWTKKLLAKRKTSKVFGRGTIRWLTPDNSRILAFIREFEDEAVVVVVNLSRHAQAVNLDLQEFEGSKVREAFGRTHFPDVSRDPYVVTVASHGYYWLQLESINLGGDDRRQLVTAELNATKLKDFFDRKNLRKLTADILPNYLQSTSWLGARSEDLEEVTILDHRMQTNSQRHFGWMLLQVNFLEGLPELIQLPIAFHNFREEVDYAQREEAIALVNYKDDKVVLIDALYDEDYRRGLVDGLKEFGELPGFNFVAQDSMATTGPQTASLLHSGTEYMLLQSKDYTIKFYRRVDTTDVPDLEIKRMLTRRGFANAPTVVGTLHFAPKNTQNATLAIFEQRISSGGSAWDYVENNMQRFAEDVVSLLQRENGEAPKAQPDEIAVTDRIMYADMPETIQDVLGSPFITKLAELGRTIASYHTVMSDVSSEKNFEKEALSLHYQRSVYAGLKGDVRSTLDLLRKSMGELNDDAAGLAEALLAQEEKMHTKLKRLFAHKIEADKIRIHGDFTLMQLAQVDDTFVIRNFDGDPDRTFSQRRLRRSPAKDIANLMRSISYACGLVYEDLAPGLRDETAAHLEDWLRTANRYLSAEFLTAYRKATTGTRLLPADEHDLEVMLDTFRIEKALQELRYDLNYRPGQAIVPLRGLLELVEDEE</sequence>
<dbReference type="GO" id="GO:0004556">
    <property type="term" value="F:alpha-amylase activity"/>
    <property type="evidence" value="ECO:0007669"/>
    <property type="project" value="UniProtKB-EC"/>
</dbReference>
<dbReference type="InterPro" id="IPR032091">
    <property type="entry name" value="Malt_amylase-like_C"/>
</dbReference>
<evidence type="ECO:0000313" key="10">
    <source>
        <dbReference type="Proteomes" id="UP000770785"/>
    </source>
</evidence>
<evidence type="ECO:0000256" key="2">
    <source>
        <dbReference type="ARBA" id="ARBA00005496"/>
    </source>
</evidence>
<dbReference type="PANTHER" id="PTHR10357">
    <property type="entry name" value="ALPHA-AMYLASE FAMILY MEMBER"/>
    <property type="match status" value="1"/>
</dbReference>
<evidence type="ECO:0000256" key="5">
    <source>
        <dbReference type="ARBA" id="ARBA00022837"/>
    </source>
</evidence>
<organism evidence="9 10">
    <name type="scientific">Neolewinella antarctica</name>
    <dbReference type="NCBI Taxonomy" id="442734"/>
    <lineage>
        <taxon>Bacteria</taxon>
        <taxon>Pseudomonadati</taxon>
        <taxon>Bacteroidota</taxon>
        <taxon>Saprospiria</taxon>
        <taxon>Saprospirales</taxon>
        <taxon>Lewinellaceae</taxon>
        <taxon>Neolewinella</taxon>
    </lineage>
</organism>
<accession>A0ABX0XCW9</accession>
<reference evidence="9 10" key="1">
    <citation type="submission" date="2020-03" db="EMBL/GenBank/DDBJ databases">
        <title>Genomic Encyclopedia of Type Strains, Phase IV (KMG-IV): sequencing the most valuable type-strain genomes for metagenomic binning, comparative biology and taxonomic classification.</title>
        <authorList>
            <person name="Goeker M."/>
        </authorList>
    </citation>
    <scope>NUCLEOTIDE SEQUENCE [LARGE SCALE GENOMIC DNA]</scope>
    <source>
        <strain evidence="9 10">DSM 105096</strain>
    </source>
</reference>
<dbReference type="Pfam" id="PF00128">
    <property type="entry name" value="Alpha-amylase"/>
    <property type="match status" value="1"/>
</dbReference>
<protein>
    <recommendedName>
        <fullName evidence="3">maltose alpha-D-glucosyltransferase</fullName>
        <ecNumber evidence="3">5.4.99.16</ecNumber>
    </recommendedName>
    <alternativeName>
        <fullName evidence="7">Maltose alpha-D-glucosyltransferase</fullName>
    </alternativeName>
</protein>
<dbReference type="Proteomes" id="UP000770785">
    <property type="component" value="Unassembled WGS sequence"/>
</dbReference>
<dbReference type="RefSeq" id="WP_168037912.1">
    <property type="nucleotide sequence ID" value="NZ_JAATJH010000004.1"/>
</dbReference>
<keyword evidence="10" id="KW-1185">Reference proteome</keyword>
<dbReference type="InterPro" id="IPR045857">
    <property type="entry name" value="O16G_dom_2"/>
</dbReference>
<keyword evidence="9" id="KW-0378">Hydrolase</keyword>
<keyword evidence="6 9" id="KW-0413">Isomerase</keyword>
<name>A0ABX0XCW9_9BACT</name>
<evidence type="ECO:0000313" key="9">
    <source>
        <dbReference type="EMBL" id="NJC27106.1"/>
    </source>
</evidence>
<dbReference type="InterPro" id="IPR017853">
    <property type="entry name" value="GH"/>
</dbReference>
<dbReference type="Gene3D" id="3.90.1200.10">
    <property type="match status" value="1"/>
</dbReference>
<dbReference type="Pfam" id="PF16657">
    <property type="entry name" value="Malt_amylase_C"/>
    <property type="match status" value="1"/>
</dbReference>
<evidence type="ECO:0000256" key="7">
    <source>
        <dbReference type="ARBA" id="ARBA00031378"/>
    </source>
</evidence>
<dbReference type="InterPro" id="IPR013780">
    <property type="entry name" value="Glyco_hydro_b"/>
</dbReference>
<comment type="caution">
    <text evidence="9">The sequence shown here is derived from an EMBL/GenBank/DDBJ whole genome shotgun (WGS) entry which is preliminary data.</text>
</comment>
<dbReference type="CDD" id="cd11334">
    <property type="entry name" value="AmyAc_TreS"/>
    <property type="match status" value="1"/>
</dbReference>
<evidence type="ECO:0000256" key="3">
    <source>
        <dbReference type="ARBA" id="ARBA00012619"/>
    </source>
</evidence>
<dbReference type="EC" id="5.4.99.16" evidence="3"/>
<evidence type="ECO:0000256" key="6">
    <source>
        <dbReference type="ARBA" id="ARBA00023235"/>
    </source>
</evidence>
<dbReference type="PANTHER" id="PTHR10357:SF219">
    <property type="entry name" value="MALTOSE ALPHA-D-GLUCOSYLTRANSFERASE"/>
    <property type="match status" value="1"/>
</dbReference>
<dbReference type="EMBL" id="JAATJH010000004">
    <property type="protein sequence ID" value="NJC27106.1"/>
    <property type="molecule type" value="Genomic_DNA"/>
</dbReference>
<gene>
    <name evidence="9" type="ORF">GGR27_002619</name>
</gene>
<dbReference type="Gene3D" id="3.20.20.80">
    <property type="entry name" value="Glycosidases"/>
    <property type="match status" value="1"/>
</dbReference>
<keyword evidence="4" id="KW-0479">Metal-binding</keyword>
<dbReference type="InterPro" id="IPR012810">
    <property type="entry name" value="TreS/a-amylase_N"/>
</dbReference>
<evidence type="ECO:0000256" key="1">
    <source>
        <dbReference type="ARBA" id="ARBA00001595"/>
    </source>
</evidence>
<evidence type="ECO:0000256" key="4">
    <source>
        <dbReference type="ARBA" id="ARBA00022723"/>
    </source>
</evidence>
<dbReference type="GO" id="GO:0047471">
    <property type="term" value="F:maltose alpha-D-glucosyltransferase activity"/>
    <property type="evidence" value="ECO:0007669"/>
    <property type="project" value="UniProtKB-EC"/>
</dbReference>
<comment type="similarity">
    <text evidence="2">Belongs to the glycosyl hydrolase 13 family. TreS subfamily.</text>
</comment>